<comment type="caution">
    <text evidence="1">The sequence shown here is derived from an EMBL/GenBank/DDBJ whole genome shotgun (WGS) entry which is preliminary data.</text>
</comment>
<protein>
    <submittedName>
        <fullName evidence="1">Uncharacterized protein</fullName>
    </submittedName>
</protein>
<name>A0AAV6VZ99_9ARAC</name>
<accession>A0AAV6VZ99</accession>
<proteinExistence type="predicted"/>
<dbReference type="AlphaFoldDB" id="A0AAV6VZ99"/>
<reference evidence="1 2" key="1">
    <citation type="journal article" date="2022" name="Nat. Ecol. Evol.">
        <title>A masculinizing supergene underlies an exaggerated male reproductive morph in a spider.</title>
        <authorList>
            <person name="Hendrickx F."/>
            <person name="De Corte Z."/>
            <person name="Sonet G."/>
            <person name="Van Belleghem S.M."/>
            <person name="Kostlbacher S."/>
            <person name="Vangestel C."/>
        </authorList>
    </citation>
    <scope>NUCLEOTIDE SEQUENCE [LARGE SCALE GENOMIC DNA]</scope>
    <source>
        <strain evidence="1">W744_W776</strain>
    </source>
</reference>
<dbReference type="Proteomes" id="UP000827092">
    <property type="component" value="Unassembled WGS sequence"/>
</dbReference>
<organism evidence="1 2">
    <name type="scientific">Oedothorax gibbosus</name>
    <dbReference type="NCBI Taxonomy" id="931172"/>
    <lineage>
        <taxon>Eukaryota</taxon>
        <taxon>Metazoa</taxon>
        <taxon>Ecdysozoa</taxon>
        <taxon>Arthropoda</taxon>
        <taxon>Chelicerata</taxon>
        <taxon>Arachnida</taxon>
        <taxon>Araneae</taxon>
        <taxon>Araneomorphae</taxon>
        <taxon>Entelegynae</taxon>
        <taxon>Araneoidea</taxon>
        <taxon>Linyphiidae</taxon>
        <taxon>Erigoninae</taxon>
        <taxon>Oedothorax</taxon>
    </lineage>
</organism>
<evidence type="ECO:0000313" key="2">
    <source>
        <dbReference type="Proteomes" id="UP000827092"/>
    </source>
</evidence>
<keyword evidence="2" id="KW-1185">Reference proteome</keyword>
<evidence type="ECO:0000313" key="1">
    <source>
        <dbReference type="EMBL" id="KAG8201001.1"/>
    </source>
</evidence>
<sequence>MRGVKLYYTITPVNPNGDTNQNQTDRNQIHTLYPLPSDNIPGSSVTSQIPLDPLHTTNGDKILIVSDITVTVFAGQGVRSATEIAFVNTKRPAICPRPALGDGST</sequence>
<dbReference type="EMBL" id="JAFNEN010000010">
    <property type="protein sequence ID" value="KAG8201001.1"/>
    <property type="molecule type" value="Genomic_DNA"/>
</dbReference>
<gene>
    <name evidence="1" type="ORF">JTE90_021463</name>
</gene>